<comment type="caution">
    <text evidence="3">The sequence shown here is derived from an EMBL/GenBank/DDBJ whole genome shotgun (WGS) entry which is preliminary data.</text>
</comment>
<gene>
    <name evidence="3" type="ORF">AMECASPLE_030915</name>
</gene>
<feature type="region of interest" description="Disordered" evidence="1">
    <location>
        <begin position="39"/>
        <end position="110"/>
    </location>
</feature>
<feature type="domain" description="Kinesin-like protein KIF26A/B helical" evidence="2">
    <location>
        <begin position="115"/>
        <end position="143"/>
    </location>
</feature>
<name>A0ABV1A4P1_9TELE</name>
<accession>A0ABV1A4P1</accession>
<sequence>MSSVTGREERFSAAIRGAHWSPEVQHHCDSGGFSVFSSRRQYQPVERPTPEGSGGPRADPPRNMCQRAGEVPSHKSLPGSLGERIRMSFGSGTTCRGSPSALHPSSGRSDRKVASCEKCSAALVALKKQALSLAVHHHFSCKVSD</sequence>
<evidence type="ECO:0000256" key="1">
    <source>
        <dbReference type="SAM" id="MobiDB-lite"/>
    </source>
</evidence>
<proteinExistence type="predicted"/>
<evidence type="ECO:0000259" key="2">
    <source>
        <dbReference type="Pfam" id="PF23081"/>
    </source>
</evidence>
<dbReference type="Pfam" id="PF23081">
    <property type="entry name" value="HTH_KIF26A_B_1st"/>
    <property type="match status" value="1"/>
</dbReference>
<organism evidence="3 4">
    <name type="scientific">Ameca splendens</name>
    <dbReference type="NCBI Taxonomy" id="208324"/>
    <lineage>
        <taxon>Eukaryota</taxon>
        <taxon>Metazoa</taxon>
        <taxon>Chordata</taxon>
        <taxon>Craniata</taxon>
        <taxon>Vertebrata</taxon>
        <taxon>Euteleostomi</taxon>
        <taxon>Actinopterygii</taxon>
        <taxon>Neopterygii</taxon>
        <taxon>Teleostei</taxon>
        <taxon>Neoteleostei</taxon>
        <taxon>Acanthomorphata</taxon>
        <taxon>Ovalentaria</taxon>
        <taxon>Atherinomorphae</taxon>
        <taxon>Cyprinodontiformes</taxon>
        <taxon>Goodeidae</taxon>
        <taxon>Ameca</taxon>
    </lineage>
</organism>
<evidence type="ECO:0000313" key="4">
    <source>
        <dbReference type="Proteomes" id="UP001469553"/>
    </source>
</evidence>
<evidence type="ECO:0000313" key="3">
    <source>
        <dbReference type="EMBL" id="MEQ2312423.1"/>
    </source>
</evidence>
<keyword evidence="4" id="KW-1185">Reference proteome</keyword>
<dbReference type="Proteomes" id="UP001469553">
    <property type="component" value="Unassembled WGS sequence"/>
</dbReference>
<dbReference type="EMBL" id="JAHRIP010078997">
    <property type="protein sequence ID" value="MEQ2312423.1"/>
    <property type="molecule type" value="Genomic_DNA"/>
</dbReference>
<dbReference type="InterPro" id="IPR057090">
    <property type="entry name" value="HTH_KIF26A_B_1st"/>
</dbReference>
<protein>
    <recommendedName>
        <fullName evidence="2">Kinesin-like protein KIF26A/B helical domain-containing protein</fullName>
    </recommendedName>
</protein>
<reference evidence="3 4" key="1">
    <citation type="submission" date="2021-06" db="EMBL/GenBank/DDBJ databases">
        <authorList>
            <person name="Palmer J.M."/>
        </authorList>
    </citation>
    <scope>NUCLEOTIDE SEQUENCE [LARGE SCALE GENOMIC DNA]</scope>
    <source>
        <strain evidence="3 4">AS_MEX2019</strain>
        <tissue evidence="3">Muscle</tissue>
    </source>
</reference>